<keyword evidence="1" id="KW-1133">Transmembrane helix</keyword>
<gene>
    <name evidence="2" type="ORF">DC045_14195</name>
</gene>
<sequence>MEQPVSPPKPVVSGLLSPLFPVVIFLVFLGLAAGLRYGLVQQDKRQIEANLTNEARAMANHLEREFLVHAEAIRRMAKRLEADPAKTEQEWRQDARNYLDDFGVYQAIEWID</sequence>
<organism evidence="2 3">
    <name type="scientific">Marinobacter adhaerens</name>
    <dbReference type="NCBI Taxonomy" id="1033846"/>
    <lineage>
        <taxon>Bacteria</taxon>
        <taxon>Pseudomonadati</taxon>
        <taxon>Pseudomonadota</taxon>
        <taxon>Gammaproteobacteria</taxon>
        <taxon>Pseudomonadales</taxon>
        <taxon>Marinobacteraceae</taxon>
        <taxon>Marinobacter</taxon>
    </lineage>
</organism>
<keyword evidence="1" id="KW-0812">Transmembrane</keyword>
<reference evidence="2 3" key="1">
    <citation type="journal article" date="2018" name="Nat. Biotechnol.">
        <title>A standardized bacterial taxonomy based on genome phylogeny substantially revises the tree of life.</title>
        <authorList>
            <person name="Parks D.H."/>
            <person name="Chuvochina M."/>
            <person name="Waite D.W."/>
            <person name="Rinke C."/>
            <person name="Skarshewski A."/>
            <person name="Chaumeil P.A."/>
            <person name="Hugenholtz P."/>
        </authorList>
    </citation>
    <scope>NUCLEOTIDE SEQUENCE [LARGE SCALE GENOMIC DNA]</scope>
    <source>
        <strain evidence="2">UBA9380</strain>
    </source>
</reference>
<feature type="non-terminal residue" evidence="2">
    <location>
        <position position="112"/>
    </location>
</feature>
<evidence type="ECO:0000313" key="2">
    <source>
        <dbReference type="EMBL" id="HBC35431.1"/>
    </source>
</evidence>
<comment type="caution">
    <text evidence="2">The sequence shown here is derived from an EMBL/GenBank/DDBJ whole genome shotgun (WGS) entry which is preliminary data.</text>
</comment>
<dbReference type="AlphaFoldDB" id="A0A352IVE8"/>
<dbReference type="Proteomes" id="UP000263489">
    <property type="component" value="Unassembled WGS sequence"/>
</dbReference>
<name>A0A352IVE8_9GAMM</name>
<evidence type="ECO:0000256" key="1">
    <source>
        <dbReference type="SAM" id="Phobius"/>
    </source>
</evidence>
<proteinExistence type="predicted"/>
<dbReference type="EMBL" id="DNNA01000228">
    <property type="protein sequence ID" value="HBC35431.1"/>
    <property type="molecule type" value="Genomic_DNA"/>
</dbReference>
<keyword evidence="1" id="KW-0472">Membrane</keyword>
<feature type="transmembrane region" description="Helical" evidence="1">
    <location>
        <begin position="20"/>
        <end position="39"/>
    </location>
</feature>
<evidence type="ECO:0000313" key="3">
    <source>
        <dbReference type="Proteomes" id="UP000263489"/>
    </source>
</evidence>
<protein>
    <submittedName>
        <fullName evidence="2">Diguanylate cyclase</fullName>
    </submittedName>
</protein>
<accession>A0A352IVE8</accession>